<keyword evidence="6" id="KW-0342">GTP-binding</keyword>
<protein>
    <submittedName>
        <fullName evidence="10">Ras-like protein family, member A</fullName>
    </submittedName>
</protein>
<dbReference type="Pfam" id="PF00071">
    <property type="entry name" value="Ras"/>
    <property type="match status" value="1"/>
</dbReference>
<dbReference type="InterPro" id="IPR001806">
    <property type="entry name" value="Small_GTPase"/>
</dbReference>
<keyword evidence="3" id="KW-1003">Cell membrane</keyword>
<dbReference type="PROSITE" id="PS51420">
    <property type="entry name" value="RHO"/>
    <property type="match status" value="1"/>
</dbReference>
<evidence type="ECO:0000256" key="8">
    <source>
        <dbReference type="ARBA" id="ARBA00023288"/>
    </source>
</evidence>
<evidence type="ECO:0000313" key="11">
    <source>
        <dbReference type="Proteomes" id="UP000185944"/>
    </source>
</evidence>
<evidence type="ECO:0000256" key="7">
    <source>
        <dbReference type="ARBA" id="ARBA00023136"/>
    </source>
</evidence>
<dbReference type="SUPFAM" id="SSF52540">
    <property type="entry name" value="P-loop containing nucleoside triphosphate hydrolases"/>
    <property type="match status" value="1"/>
</dbReference>
<proteinExistence type="inferred from homology"/>
<keyword evidence="4" id="KW-0488">Methylation</keyword>
<comment type="caution">
    <text evidence="10">The sequence shown here is derived from an EMBL/GenBank/DDBJ whole genome shotgun (WGS) entry which is preliminary data.</text>
</comment>
<dbReference type="InterPro" id="IPR003578">
    <property type="entry name" value="Small_GTPase_Rho"/>
</dbReference>
<dbReference type="PRINTS" id="PR00449">
    <property type="entry name" value="RASTRNSFRMNG"/>
</dbReference>
<evidence type="ECO:0000256" key="3">
    <source>
        <dbReference type="ARBA" id="ARBA00022475"/>
    </source>
</evidence>
<keyword evidence="5" id="KW-0547">Nucleotide-binding</keyword>
<dbReference type="Proteomes" id="UP000185944">
    <property type="component" value="Unassembled WGS sequence"/>
</dbReference>
<evidence type="ECO:0000313" key="10">
    <source>
        <dbReference type="EMBL" id="OAG30767.1"/>
    </source>
</evidence>
<dbReference type="PROSITE" id="PS51421">
    <property type="entry name" value="RAS"/>
    <property type="match status" value="1"/>
</dbReference>
<dbReference type="Gene3D" id="3.40.50.300">
    <property type="entry name" value="P-loop containing nucleotide triphosphate hydrolases"/>
    <property type="match status" value="1"/>
</dbReference>
<evidence type="ECO:0000256" key="6">
    <source>
        <dbReference type="ARBA" id="ARBA00023134"/>
    </source>
</evidence>
<dbReference type="NCBIfam" id="TIGR00231">
    <property type="entry name" value="small_GTP"/>
    <property type="match status" value="1"/>
</dbReference>
<keyword evidence="9" id="KW-0636">Prenylation</keyword>
<dbReference type="InterPro" id="IPR005225">
    <property type="entry name" value="Small_GTP-bd"/>
</dbReference>
<sequence>MGEKKETYRAKVVVIGDGACGKTCLLEVYKSGKFPEDYIPTIVDNFVMKEKVGGEEVVLTLWDTSGQDEYDALRPLSYSNSDLILICYSIEKKEMLSNIEEKWLSEIQNLCKNVPYFLIGLKSDIRDSAPAEKASSYVSTKEGKELADKIGAKHFIECSALTRKNVNETFTEIGQFIKDHGKSATPKSRLRFLWCCC</sequence>
<dbReference type="FunFam" id="3.40.50.300:FF:000983">
    <property type="entry name" value="Rho family GTPase"/>
    <property type="match status" value="1"/>
</dbReference>
<dbReference type="SMART" id="SM00173">
    <property type="entry name" value="RAS"/>
    <property type="match status" value="1"/>
</dbReference>
<comment type="subcellular location">
    <subcellularLocation>
        <location evidence="1">Cell membrane</location>
        <topology evidence="1">Lipid-anchor</topology>
        <orientation evidence="1">Cytoplasmic side</orientation>
    </subcellularLocation>
</comment>
<dbReference type="GO" id="GO:0003924">
    <property type="term" value="F:GTPase activity"/>
    <property type="evidence" value="ECO:0007669"/>
    <property type="project" value="InterPro"/>
</dbReference>
<evidence type="ECO:0000256" key="2">
    <source>
        <dbReference type="ARBA" id="ARBA00010142"/>
    </source>
</evidence>
<accession>A0A177EFP5</accession>
<dbReference type="SMART" id="SM00175">
    <property type="entry name" value="RAB"/>
    <property type="match status" value="1"/>
</dbReference>
<dbReference type="InterPro" id="IPR027417">
    <property type="entry name" value="P-loop_NTPase"/>
</dbReference>
<dbReference type="RefSeq" id="XP_067544772.1">
    <property type="nucleotide sequence ID" value="XM_067689579.1"/>
</dbReference>
<organism evidence="10 11">
    <name type="scientific">Nematocida displodere</name>
    <dbReference type="NCBI Taxonomy" id="1805483"/>
    <lineage>
        <taxon>Eukaryota</taxon>
        <taxon>Fungi</taxon>
        <taxon>Fungi incertae sedis</taxon>
        <taxon>Microsporidia</taxon>
        <taxon>Nematocida</taxon>
    </lineage>
</organism>
<dbReference type="EMBL" id="LTDL01000025">
    <property type="protein sequence ID" value="OAG30767.1"/>
    <property type="molecule type" value="Genomic_DNA"/>
</dbReference>
<keyword evidence="8" id="KW-0449">Lipoprotein</keyword>
<evidence type="ECO:0000256" key="1">
    <source>
        <dbReference type="ARBA" id="ARBA00004342"/>
    </source>
</evidence>
<dbReference type="CDD" id="cd00157">
    <property type="entry name" value="Rho"/>
    <property type="match status" value="1"/>
</dbReference>
<comment type="similarity">
    <text evidence="2">Belongs to the small GTPase superfamily. Rho family.</text>
</comment>
<dbReference type="AlphaFoldDB" id="A0A177EFP5"/>
<dbReference type="SMART" id="SM00174">
    <property type="entry name" value="RHO"/>
    <property type="match status" value="1"/>
</dbReference>
<dbReference type="GO" id="GO:0005886">
    <property type="term" value="C:plasma membrane"/>
    <property type="evidence" value="ECO:0007669"/>
    <property type="project" value="UniProtKB-SubCell"/>
</dbReference>
<dbReference type="GO" id="GO:0005525">
    <property type="term" value="F:GTP binding"/>
    <property type="evidence" value="ECO:0007669"/>
    <property type="project" value="UniProtKB-KW"/>
</dbReference>
<evidence type="ECO:0000256" key="5">
    <source>
        <dbReference type="ARBA" id="ARBA00022741"/>
    </source>
</evidence>
<dbReference type="PANTHER" id="PTHR24072">
    <property type="entry name" value="RHO FAMILY GTPASE"/>
    <property type="match status" value="1"/>
</dbReference>
<dbReference type="STRING" id="1805483.A0A177EFP5"/>
<dbReference type="SMART" id="SM00176">
    <property type="entry name" value="RAN"/>
    <property type="match status" value="1"/>
</dbReference>
<dbReference type="GeneID" id="93648511"/>
<evidence type="ECO:0000256" key="4">
    <source>
        <dbReference type="ARBA" id="ARBA00022481"/>
    </source>
</evidence>
<evidence type="ECO:0000256" key="9">
    <source>
        <dbReference type="ARBA" id="ARBA00023289"/>
    </source>
</evidence>
<name>A0A177EFP5_9MICR</name>
<reference evidence="10 11" key="1">
    <citation type="submission" date="2016-02" db="EMBL/GenBank/DDBJ databases">
        <title>Discovery of a natural microsporidian pathogen with a broad tissue tropism in Caenorhabditis elegans.</title>
        <authorList>
            <person name="Luallen R.J."/>
            <person name="Reinke A.W."/>
            <person name="Tong L."/>
            <person name="Botts M.R."/>
            <person name="Felix M.-A."/>
            <person name="Troemel E.R."/>
        </authorList>
    </citation>
    <scope>NUCLEOTIDE SEQUENCE [LARGE SCALE GENOMIC DNA]</scope>
    <source>
        <strain evidence="10 11">JUm2807</strain>
    </source>
</reference>
<dbReference type="VEuPathDB" id="MicrosporidiaDB:NEDG_02161"/>
<dbReference type="GO" id="GO:0007264">
    <property type="term" value="P:small GTPase-mediated signal transduction"/>
    <property type="evidence" value="ECO:0007669"/>
    <property type="project" value="InterPro"/>
</dbReference>
<gene>
    <name evidence="10" type="ORF">NEDG_02161</name>
</gene>
<dbReference type="OrthoDB" id="8830751at2759"/>
<dbReference type="PROSITE" id="PS51419">
    <property type="entry name" value="RAB"/>
    <property type="match status" value="1"/>
</dbReference>
<keyword evidence="11" id="KW-1185">Reference proteome</keyword>
<keyword evidence="7" id="KW-0472">Membrane</keyword>